<organism evidence="2">
    <name type="scientific">Spongospora subterranea</name>
    <dbReference type="NCBI Taxonomy" id="70186"/>
    <lineage>
        <taxon>Eukaryota</taxon>
        <taxon>Sar</taxon>
        <taxon>Rhizaria</taxon>
        <taxon>Endomyxa</taxon>
        <taxon>Phytomyxea</taxon>
        <taxon>Plasmodiophorida</taxon>
        <taxon>Plasmodiophoridae</taxon>
        <taxon>Spongospora</taxon>
    </lineage>
</organism>
<feature type="non-terminal residue" evidence="2">
    <location>
        <position position="477"/>
    </location>
</feature>
<accession>A0A0H5QTB2</accession>
<feature type="region of interest" description="Disordered" evidence="1">
    <location>
        <begin position="358"/>
        <end position="387"/>
    </location>
</feature>
<sequence>MNTSMAHPHYKASGCPDAMVGRRLFECFAIRSLTQSCPPGAIVLWDLAITLIMQSDSIAKQTTSVGQRFLHSIEPLHFEFLSLHVQCIVNEAIKACDTRNLFEVGKPGSVPASPKATFSAWLRTQPVENGVSITKLSSDRASVPFLAKLTIPVGEPAFQVAAVGSSKADVELCLARRVLRYVGIHNIGVPSISSRPCSPAFNAPASVSLKRKLLENIDVPSSVKALKTVSRKNKSPKKSSSTCSPPAAETLLPVHRPAKKKAKNSRLCEVPAVLPANHIVSPVFGKTSSGTAASSCSVIDTVQDAGASMNCGESATTSTLPGASEVSRNIAAVSSIQTPVSDSPQLPKQTTGIDDIASKADTPIGVPPPFSKKQNSKKNGGSASDSEMFLSLSKEISETSREKTTDLEMPIPVARPVSNEIVNTASSSGNTIPVVHPLSNDVAQRTPSVSKPISVAQPGFKKATPKPIGTGNSLATT</sequence>
<dbReference type="AlphaFoldDB" id="A0A0H5QTB2"/>
<feature type="region of interest" description="Disordered" evidence="1">
    <location>
        <begin position="443"/>
        <end position="477"/>
    </location>
</feature>
<name>A0A0H5QTB2_9EUKA</name>
<reference evidence="2" key="1">
    <citation type="submission" date="2015-04" db="EMBL/GenBank/DDBJ databases">
        <title>The genome sequence of the plant pathogenic Rhizarian Plasmodiophora brassicae reveals insights in its biotrophic life cycle and the origin of chitin synthesis.</title>
        <authorList>
            <person name="Schwelm A."/>
            <person name="Fogelqvist J."/>
            <person name="Knaust A."/>
            <person name="Julke S."/>
            <person name="Lilja T."/>
            <person name="Dhandapani V."/>
            <person name="Bonilla-Rosso G."/>
            <person name="Karlsson M."/>
            <person name="Shevchenko A."/>
            <person name="Choi S.R."/>
            <person name="Kim H.G."/>
            <person name="Park J.Y."/>
            <person name="Lim Y.P."/>
            <person name="Ludwig-Muller J."/>
            <person name="Dixelius C."/>
        </authorList>
    </citation>
    <scope>NUCLEOTIDE SEQUENCE</scope>
    <source>
        <tissue evidence="2">Potato root galls</tissue>
    </source>
</reference>
<evidence type="ECO:0000256" key="1">
    <source>
        <dbReference type="SAM" id="MobiDB-lite"/>
    </source>
</evidence>
<evidence type="ECO:0000313" key="2">
    <source>
        <dbReference type="EMBL" id="CRZ05175.1"/>
    </source>
</evidence>
<feature type="region of interest" description="Disordered" evidence="1">
    <location>
        <begin position="227"/>
        <end position="249"/>
    </location>
</feature>
<feature type="compositionally biased region" description="Low complexity" evidence="1">
    <location>
        <begin position="371"/>
        <end position="384"/>
    </location>
</feature>
<protein>
    <submittedName>
        <fullName evidence="2">Uncharacterized protein</fullName>
    </submittedName>
</protein>
<dbReference type="EMBL" id="HACM01004733">
    <property type="protein sequence ID" value="CRZ05175.1"/>
    <property type="molecule type" value="Transcribed_RNA"/>
</dbReference>
<proteinExistence type="predicted"/>